<name>A0A1U9QQK1_STRNV</name>
<evidence type="ECO:0000313" key="2">
    <source>
        <dbReference type="Proteomes" id="UP000189677"/>
    </source>
</evidence>
<evidence type="ECO:0000313" key="1">
    <source>
        <dbReference type="EMBL" id="AQU66081.1"/>
    </source>
</evidence>
<reference evidence="1 2" key="1">
    <citation type="submission" date="2016-11" db="EMBL/GenBank/DDBJ databases">
        <title>Complete genome sequence of Streptomyces niveus SCSIO 3406.</title>
        <authorList>
            <person name="Zhu Q."/>
            <person name="Cheng W."/>
            <person name="Song Y."/>
            <person name="Li Q."/>
            <person name="Ju J."/>
        </authorList>
    </citation>
    <scope>NUCLEOTIDE SEQUENCE [LARGE SCALE GENOMIC DNA]</scope>
    <source>
        <strain evidence="1 2">SCSIO 3406</strain>
    </source>
</reference>
<accession>A0A1U9QQK1</accession>
<dbReference type="Proteomes" id="UP000189677">
    <property type="component" value="Chromosome"/>
</dbReference>
<protein>
    <submittedName>
        <fullName evidence="1">Uncharacterized protein</fullName>
    </submittedName>
</protein>
<dbReference type="EMBL" id="CP018047">
    <property type="protein sequence ID" value="AQU66081.1"/>
    <property type="molecule type" value="Genomic_DNA"/>
</dbReference>
<dbReference type="AlphaFoldDB" id="A0A1U9QQK1"/>
<keyword evidence="2" id="KW-1185">Reference proteome</keyword>
<gene>
    <name evidence="1" type="ORF">BBN63_07275</name>
</gene>
<organism evidence="1 2">
    <name type="scientific">Streptomyces niveus</name>
    <name type="common">Streptomyces spheroides</name>
    <dbReference type="NCBI Taxonomy" id="193462"/>
    <lineage>
        <taxon>Bacteria</taxon>
        <taxon>Bacillati</taxon>
        <taxon>Actinomycetota</taxon>
        <taxon>Actinomycetes</taxon>
        <taxon>Kitasatosporales</taxon>
        <taxon>Streptomycetaceae</taxon>
        <taxon>Streptomyces</taxon>
    </lineage>
</organism>
<sequence>MDDTVRYHGGEFYRVFDPLYTFAYNTVLVDKKDAPTSWQDRPRRPAAPDLRLVECGAGEPGAR</sequence>
<dbReference type="KEGG" id="snw:BBN63_07275"/>
<proteinExistence type="predicted"/>